<dbReference type="EMBL" id="JBBPBN010000010">
    <property type="protein sequence ID" value="KAK9030721.1"/>
    <property type="molecule type" value="Genomic_DNA"/>
</dbReference>
<accession>A0ABR2SZQ2</accession>
<reference evidence="2 3" key="1">
    <citation type="journal article" date="2024" name="G3 (Bethesda)">
        <title>Genome assembly of Hibiscus sabdariffa L. provides insights into metabolisms of medicinal natural products.</title>
        <authorList>
            <person name="Kim T."/>
        </authorList>
    </citation>
    <scope>NUCLEOTIDE SEQUENCE [LARGE SCALE GENOMIC DNA]</scope>
    <source>
        <strain evidence="2">TK-2024</strain>
        <tissue evidence="2">Old leaves</tissue>
    </source>
</reference>
<feature type="region of interest" description="Disordered" evidence="1">
    <location>
        <begin position="34"/>
        <end position="88"/>
    </location>
</feature>
<name>A0ABR2SZQ2_9ROSI</name>
<dbReference type="Proteomes" id="UP001396334">
    <property type="component" value="Unassembled WGS sequence"/>
</dbReference>
<protein>
    <submittedName>
        <fullName evidence="2">Uncharacterized protein</fullName>
    </submittedName>
</protein>
<proteinExistence type="predicted"/>
<evidence type="ECO:0000313" key="3">
    <source>
        <dbReference type="Proteomes" id="UP001396334"/>
    </source>
</evidence>
<evidence type="ECO:0000256" key="1">
    <source>
        <dbReference type="SAM" id="MobiDB-lite"/>
    </source>
</evidence>
<feature type="compositionally biased region" description="Basic and acidic residues" evidence="1">
    <location>
        <begin position="72"/>
        <end position="88"/>
    </location>
</feature>
<evidence type="ECO:0000313" key="2">
    <source>
        <dbReference type="EMBL" id="KAK9030721.1"/>
    </source>
</evidence>
<comment type="caution">
    <text evidence="2">The sequence shown here is derived from an EMBL/GenBank/DDBJ whole genome shotgun (WGS) entry which is preliminary data.</text>
</comment>
<sequence length="88" mass="9953">MKMSGKQEKLGIARGNLGIAQELGMKKGEIDLEERGGDIKWNDSVSREQKVMTRSDVGPMQMKENSPQRKGHQAEMHQPREKNDSCNK</sequence>
<gene>
    <name evidence="2" type="ORF">V6N11_032135</name>
</gene>
<keyword evidence="3" id="KW-1185">Reference proteome</keyword>
<organism evidence="2 3">
    <name type="scientific">Hibiscus sabdariffa</name>
    <name type="common">roselle</name>
    <dbReference type="NCBI Taxonomy" id="183260"/>
    <lineage>
        <taxon>Eukaryota</taxon>
        <taxon>Viridiplantae</taxon>
        <taxon>Streptophyta</taxon>
        <taxon>Embryophyta</taxon>
        <taxon>Tracheophyta</taxon>
        <taxon>Spermatophyta</taxon>
        <taxon>Magnoliopsida</taxon>
        <taxon>eudicotyledons</taxon>
        <taxon>Gunneridae</taxon>
        <taxon>Pentapetalae</taxon>
        <taxon>rosids</taxon>
        <taxon>malvids</taxon>
        <taxon>Malvales</taxon>
        <taxon>Malvaceae</taxon>
        <taxon>Malvoideae</taxon>
        <taxon>Hibiscus</taxon>
    </lineage>
</organism>
<feature type="compositionally biased region" description="Basic and acidic residues" evidence="1">
    <location>
        <begin position="34"/>
        <end position="53"/>
    </location>
</feature>